<accession>A0A2C6LAW9</accession>
<name>A0A2C6LAW9_9APIC</name>
<dbReference type="OrthoDB" id="428964at2759"/>
<organism evidence="2 3">
    <name type="scientific">Cystoisospora suis</name>
    <dbReference type="NCBI Taxonomy" id="483139"/>
    <lineage>
        <taxon>Eukaryota</taxon>
        <taxon>Sar</taxon>
        <taxon>Alveolata</taxon>
        <taxon>Apicomplexa</taxon>
        <taxon>Conoidasida</taxon>
        <taxon>Coccidia</taxon>
        <taxon>Eucoccidiorida</taxon>
        <taxon>Eimeriorina</taxon>
        <taxon>Sarcocystidae</taxon>
        <taxon>Cystoisospora</taxon>
    </lineage>
</organism>
<reference evidence="2 3" key="1">
    <citation type="journal article" date="2017" name="Int. J. Parasitol.">
        <title>The genome of the protozoan parasite Cystoisospora suis and a reverse vaccinology approach to identify vaccine candidates.</title>
        <authorList>
            <person name="Palmieri N."/>
            <person name="Shrestha A."/>
            <person name="Ruttkowski B."/>
            <person name="Beck T."/>
            <person name="Vogl C."/>
            <person name="Tomley F."/>
            <person name="Blake D.P."/>
            <person name="Joachim A."/>
        </authorList>
    </citation>
    <scope>NUCLEOTIDE SEQUENCE [LARGE SCALE GENOMIC DNA]</scope>
    <source>
        <strain evidence="2 3">Wien I</strain>
    </source>
</reference>
<dbReference type="InterPro" id="IPR001107">
    <property type="entry name" value="Band_7"/>
</dbReference>
<evidence type="ECO:0000313" key="2">
    <source>
        <dbReference type="EMBL" id="PHJ24116.1"/>
    </source>
</evidence>
<dbReference type="Pfam" id="PF01145">
    <property type="entry name" value="Band_7"/>
    <property type="match status" value="1"/>
</dbReference>
<sequence length="214" mass="24502">MVLFRPSTGGAQGSPWRAVRHKLRGFFGDWNPEKSKNARVLVGTVLVAGTLWSCGKRIPGGYVGFLQYRDGTISPGLWEEEAVVPFLPFYHKPVTMRVMPAYKKLRRIYTTKDNKEVEAAVRVRLQPKIAFIPEIYLRFGREFGRAFLNEELNIDLKSVIKEHTYAELVKNDENTDKIVDDLVARFQDAAAFHKIILTEVSVLFRNPDDEDDDD</sequence>
<comment type="caution">
    <text evidence="2">The sequence shown here is derived from an EMBL/GenBank/DDBJ whole genome shotgun (WGS) entry which is preliminary data.</text>
</comment>
<dbReference type="RefSeq" id="XP_067925790.1">
    <property type="nucleotide sequence ID" value="XM_068062236.1"/>
</dbReference>
<evidence type="ECO:0000313" key="3">
    <source>
        <dbReference type="Proteomes" id="UP000221165"/>
    </source>
</evidence>
<keyword evidence="3" id="KW-1185">Reference proteome</keyword>
<dbReference type="VEuPathDB" id="ToxoDB:CSUI_002034"/>
<dbReference type="GeneID" id="94425447"/>
<dbReference type="AlphaFoldDB" id="A0A2C6LAW9"/>
<feature type="domain" description="Band 7" evidence="1">
    <location>
        <begin position="57"/>
        <end position="202"/>
    </location>
</feature>
<dbReference type="EMBL" id="MIGC01000844">
    <property type="protein sequence ID" value="PHJ24116.1"/>
    <property type="molecule type" value="Genomic_DNA"/>
</dbReference>
<dbReference type="Proteomes" id="UP000221165">
    <property type="component" value="Unassembled WGS sequence"/>
</dbReference>
<gene>
    <name evidence="2" type="ORF">CSUI_002034</name>
</gene>
<protein>
    <submittedName>
        <fullName evidence="2">Prohibitin family protein</fullName>
    </submittedName>
</protein>
<evidence type="ECO:0000259" key="1">
    <source>
        <dbReference type="Pfam" id="PF01145"/>
    </source>
</evidence>
<proteinExistence type="predicted"/>